<comment type="caution">
    <text evidence="1">The sequence shown here is derived from an EMBL/GenBank/DDBJ whole genome shotgun (WGS) entry which is preliminary data.</text>
</comment>
<reference evidence="1" key="1">
    <citation type="submission" date="2023-07" db="EMBL/GenBank/DDBJ databases">
        <title>Black Yeasts Isolated from many extreme environments.</title>
        <authorList>
            <person name="Coleine C."/>
            <person name="Stajich J.E."/>
            <person name="Selbmann L."/>
        </authorList>
    </citation>
    <scope>NUCLEOTIDE SEQUENCE</scope>
    <source>
        <strain evidence="1">CCFEE 5714</strain>
    </source>
</reference>
<dbReference type="EMBL" id="JAUTXU010000024">
    <property type="protein sequence ID" value="KAK3719936.1"/>
    <property type="molecule type" value="Genomic_DNA"/>
</dbReference>
<organism evidence="1 2">
    <name type="scientific">Vermiconidia calcicola</name>
    <dbReference type="NCBI Taxonomy" id="1690605"/>
    <lineage>
        <taxon>Eukaryota</taxon>
        <taxon>Fungi</taxon>
        <taxon>Dikarya</taxon>
        <taxon>Ascomycota</taxon>
        <taxon>Pezizomycotina</taxon>
        <taxon>Dothideomycetes</taxon>
        <taxon>Dothideomycetidae</taxon>
        <taxon>Mycosphaerellales</taxon>
        <taxon>Extremaceae</taxon>
        <taxon>Vermiconidia</taxon>
    </lineage>
</organism>
<proteinExistence type="predicted"/>
<dbReference type="Proteomes" id="UP001281147">
    <property type="component" value="Unassembled WGS sequence"/>
</dbReference>
<evidence type="ECO:0000313" key="1">
    <source>
        <dbReference type="EMBL" id="KAK3719936.1"/>
    </source>
</evidence>
<sequence length="123" mass="13652">MEAESQQTHQVGGTKGKSQHHHRQHGSAGLQDTMNDLYTRINTVIEQYGGYGKETQKSDITEEHFAASQGRQARNGSPVKTWNSLSGNRSYTFVESCKKTAKDQNGQKLMGEATQAKKGLQRL</sequence>
<accession>A0ACC3NMW4</accession>
<keyword evidence="2" id="KW-1185">Reference proteome</keyword>
<evidence type="ECO:0000313" key="2">
    <source>
        <dbReference type="Proteomes" id="UP001281147"/>
    </source>
</evidence>
<protein>
    <submittedName>
        <fullName evidence="1">Uncharacterized protein</fullName>
    </submittedName>
</protein>
<name>A0ACC3NMW4_9PEZI</name>
<gene>
    <name evidence="1" type="ORF">LTR37_004059</name>
</gene>